<evidence type="ECO:0000313" key="1">
    <source>
        <dbReference type="EMBL" id="KAJ3519378.1"/>
    </source>
</evidence>
<proteinExistence type="predicted"/>
<accession>A0ACC1RLB6</accession>
<evidence type="ECO:0000313" key="2">
    <source>
        <dbReference type="Proteomes" id="UP001148662"/>
    </source>
</evidence>
<comment type="caution">
    <text evidence="1">The sequence shown here is derived from an EMBL/GenBank/DDBJ whole genome shotgun (WGS) entry which is preliminary data.</text>
</comment>
<protein>
    <submittedName>
        <fullName evidence="1">Uncharacterized protein</fullName>
    </submittedName>
</protein>
<dbReference type="EMBL" id="JANHOG010002849">
    <property type="protein sequence ID" value="KAJ3519378.1"/>
    <property type="molecule type" value="Genomic_DNA"/>
</dbReference>
<gene>
    <name evidence="1" type="ORF">NM688_g9309</name>
</gene>
<dbReference type="Proteomes" id="UP001148662">
    <property type="component" value="Unassembled WGS sequence"/>
</dbReference>
<keyword evidence="2" id="KW-1185">Reference proteome</keyword>
<sequence length="202" mass="22382">MYYDPNAQAYYGGQAVAQDAYHRNSGQSGAINRSYQVQGVNGFETGVGRVMQELVRPRRYRHSRPSFYSAYARACHRYEFESGKYAGFAKRNGAVVKTVGLYNKNAHHEVPAESVHNALSSFDPAGQDFISLFRSSEYVVQVTVGTPGLVVNLDFDTGSSDLWIWSSELAEATPVGLCGTSHTETAPQRMAMYTWTRSTLQA</sequence>
<organism evidence="1 2">
    <name type="scientific">Phlebia brevispora</name>
    <dbReference type="NCBI Taxonomy" id="194682"/>
    <lineage>
        <taxon>Eukaryota</taxon>
        <taxon>Fungi</taxon>
        <taxon>Dikarya</taxon>
        <taxon>Basidiomycota</taxon>
        <taxon>Agaricomycotina</taxon>
        <taxon>Agaricomycetes</taxon>
        <taxon>Polyporales</taxon>
        <taxon>Meruliaceae</taxon>
        <taxon>Phlebia</taxon>
    </lineage>
</organism>
<name>A0ACC1RLB6_9APHY</name>
<reference evidence="1" key="1">
    <citation type="submission" date="2022-07" db="EMBL/GenBank/DDBJ databases">
        <title>Genome Sequence of Phlebia brevispora.</title>
        <authorList>
            <person name="Buettner E."/>
        </authorList>
    </citation>
    <scope>NUCLEOTIDE SEQUENCE</scope>
    <source>
        <strain evidence="1">MPL23</strain>
    </source>
</reference>